<keyword evidence="4" id="KW-0106">Calcium</keyword>
<dbReference type="InterPro" id="IPR024607">
    <property type="entry name" value="Sulfatase_CS"/>
</dbReference>
<dbReference type="Pfam" id="PF00884">
    <property type="entry name" value="Sulfatase"/>
    <property type="match status" value="1"/>
</dbReference>
<dbReference type="PANTHER" id="PTHR42693">
    <property type="entry name" value="ARYLSULFATASE FAMILY MEMBER"/>
    <property type="match status" value="1"/>
</dbReference>
<dbReference type="InterPro" id="IPR017850">
    <property type="entry name" value="Alkaline_phosphatase_core_sf"/>
</dbReference>
<dbReference type="AlphaFoldDB" id="A0A0F9XVP8"/>
<comment type="similarity">
    <text evidence="1">Belongs to the sulfatase family.</text>
</comment>
<evidence type="ECO:0000313" key="6">
    <source>
        <dbReference type="EMBL" id="KKO03457.1"/>
    </source>
</evidence>
<proteinExistence type="inferred from homology"/>
<keyword evidence="3" id="KW-0378">Hydrolase</keyword>
<evidence type="ECO:0000256" key="4">
    <source>
        <dbReference type="ARBA" id="ARBA00022837"/>
    </source>
</evidence>
<protein>
    <recommendedName>
        <fullName evidence="5">Sulfatase N-terminal domain-containing protein</fullName>
    </recommendedName>
</protein>
<keyword evidence="2" id="KW-0479">Metal-binding</keyword>
<dbReference type="PROSITE" id="PS00149">
    <property type="entry name" value="SULFATASE_2"/>
    <property type="match status" value="1"/>
</dbReference>
<dbReference type="PANTHER" id="PTHR42693:SF53">
    <property type="entry name" value="ENDO-4-O-SULFATASE"/>
    <property type="match status" value="1"/>
</dbReference>
<evidence type="ECO:0000256" key="2">
    <source>
        <dbReference type="ARBA" id="ARBA00022723"/>
    </source>
</evidence>
<sequence>MSKPNLLFVFADQLRRDCLRCNGETRARTPNLDDLCDEGVSFSNAISGHPVCAPFRASLFTGKHSSSTGMVINTVRMNPNHECFGHVLAGGGYETSYIGKWHLWGTRRGDYYHTDYAYTPPGKFRLGFDGRWSAYNFLHNYYLAEYYTDSPNPIKVHGYEPDFQTDLAIEHMAEMNATGNPFAMFLSFGTPHEPWARCNVPEDFIKPFEWVEFDDRPPNFMTGIDHYHTPWTDGGGYADAEAYVQNLRYYHAMTANLDWNMGRLLKAVDAMGLREDTIVVFTSDHGSMFGEHGRAGKCTFYEEAVRVPFLMRWGDKTPAGRETDACLNTPDIMPTLLSMMDLPIPAAVEGSDLSHFALGQTGPEPECSLLQGMAETDGWADGSEWRAVRDKQFTYAVYREPRMELLFDHVADRYQLTNLIDDPASAETANRLRKLMADRMAELGDTFEAPTWYRENWIDENDCIVRTATLK</sequence>
<dbReference type="InterPro" id="IPR000917">
    <property type="entry name" value="Sulfatase_N"/>
</dbReference>
<comment type="caution">
    <text evidence="6">The sequence shown here is derived from an EMBL/GenBank/DDBJ whole genome shotgun (WGS) entry which is preliminary data.</text>
</comment>
<evidence type="ECO:0000256" key="1">
    <source>
        <dbReference type="ARBA" id="ARBA00008779"/>
    </source>
</evidence>
<gene>
    <name evidence="6" type="ORF">LCGC14_0093810</name>
</gene>
<dbReference type="SUPFAM" id="SSF53649">
    <property type="entry name" value="Alkaline phosphatase-like"/>
    <property type="match status" value="1"/>
</dbReference>
<accession>A0A0F9XVP8</accession>
<evidence type="ECO:0000256" key="3">
    <source>
        <dbReference type="ARBA" id="ARBA00022801"/>
    </source>
</evidence>
<feature type="domain" description="Sulfatase N-terminal" evidence="5">
    <location>
        <begin position="4"/>
        <end position="341"/>
    </location>
</feature>
<organism evidence="6">
    <name type="scientific">marine sediment metagenome</name>
    <dbReference type="NCBI Taxonomy" id="412755"/>
    <lineage>
        <taxon>unclassified sequences</taxon>
        <taxon>metagenomes</taxon>
        <taxon>ecological metagenomes</taxon>
    </lineage>
</organism>
<dbReference type="GO" id="GO:0004065">
    <property type="term" value="F:arylsulfatase activity"/>
    <property type="evidence" value="ECO:0007669"/>
    <property type="project" value="TreeGrafter"/>
</dbReference>
<evidence type="ECO:0000259" key="5">
    <source>
        <dbReference type="Pfam" id="PF00884"/>
    </source>
</evidence>
<name>A0A0F9XVP8_9ZZZZ</name>
<dbReference type="GO" id="GO:0046872">
    <property type="term" value="F:metal ion binding"/>
    <property type="evidence" value="ECO:0007669"/>
    <property type="project" value="UniProtKB-KW"/>
</dbReference>
<dbReference type="CDD" id="cd16034">
    <property type="entry name" value="sulfatase_like"/>
    <property type="match status" value="1"/>
</dbReference>
<dbReference type="InterPro" id="IPR050738">
    <property type="entry name" value="Sulfatase"/>
</dbReference>
<dbReference type="EMBL" id="LAZR01000026">
    <property type="protein sequence ID" value="KKO03457.1"/>
    <property type="molecule type" value="Genomic_DNA"/>
</dbReference>
<dbReference type="Gene3D" id="3.40.720.10">
    <property type="entry name" value="Alkaline Phosphatase, subunit A"/>
    <property type="match status" value="1"/>
</dbReference>
<reference evidence="6" key="1">
    <citation type="journal article" date="2015" name="Nature">
        <title>Complex archaea that bridge the gap between prokaryotes and eukaryotes.</title>
        <authorList>
            <person name="Spang A."/>
            <person name="Saw J.H."/>
            <person name="Jorgensen S.L."/>
            <person name="Zaremba-Niedzwiedzka K."/>
            <person name="Martijn J."/>
            <person name="Lind A.E."/>
            <person name="van Eijk R."/>
            <person name="Schleper C."/>
            <person name="Guy L."/>
            <person name="Ettema T.J."/>
        </authorList>
    </citation>
    <scope>NUCLEOTIDE SEQUENCE</scope>
</reference>